<dbReference type="Proteomes" id="UP001500984">
    <property type="component" value="Unassembled WGS sequence"/>
</dbReference>
<gene>
    <name evidence="1" type="ORF">GCM10009823_08420</name>
</gene>
<evidence type="ECO:0000313" key="2">
    <source>
        <dbReference type="Proteomes" id="UP001500984"/>
    </source>
</evidence>
<evidence type="ECO:0000313" key="1">
    <source>
        <dbReference type="EMBL" id="GAA2091350.1"/>
    </source>
</evidence>
<reference evidence="1 2" key="1">
    <citation type="journal article" date="2019" name="Int. J. Syst. Evol. Microbiol.">
        <title>The Global Catalogue of Microorganisms (GCM) 10K type strain sequencing project: providing services to taxonomists for standard genome sequencing and annotation.</title>
        <authorList>
            <consortium name="The Broad Institute Genomics Platform"/>
            <consortium name="The Broad Institute Genome Sequencing Center for Infectious Disease"/>
            <person name="Wu L."/>
            <person name="Ma J."/>
        </authorList>
    </citation>
    <scope>NUCLEOTIDE SEQUENCE [LARGE SCALE GENOMIC DNA]</scope>
    <source>
        <strain evidence="1 2">JCM 15900</strain>
    </source>
</reference>
<comment type="caution">
    <text evidence="1">The sequence shown here is derived from an EMBL/GenBank/DDBJ whole genome shotgun (WGS) entry which is preliminary data.</text>
</comment>
<sequence length="155" mass="16882">MRDPREGLTSEGLIRTGAAVATLSASLSHRFRHLCRSVEIAAITADGHLRSGDEAYRNRVFLRHYCVPLLGPDRVRGDAEYPGDAAAARGFNGDLAMHLQRWRSAAPDPALGVRMARKALLAVAGLVSVVERTWTTDRAAAADLRGLWHTDRDVA</sequence>
<name>A0ABN2WFM4_9MICO</name>
<proteinExistence type="predicted"/>
<organism evidence="1 2">
    <name type="scientific">Brevibacterium salitolerans</name>
    <dbReference type="NCBI Taxonomy" id="1403566"/>
    <lineage>
        <taxon>Bacteria</taxon>
        <taxon>Bacillati</taxon>
        <taxon>Actinomycetota</taxon>
        <taxon>Actinomycetes</taxon>
        <taxon>Micrococcales</taxon>
        <taxon>Brevibacteriaceae</taxon>
        <taxon>Brevibacterium</taxon>
    </lineage>
</organism>
<keyword evidence="2" id="KW-1185">Reference proteome</keyword>
<protein>
    <submittedName>
        <fullName evidence="1">Uncharacterized protein</fullName>
    </submittedName>
</protein>
<dbReference type="EMBL" id="BAAAPZ010000002">
    <property type="protein sequence ID" value="GAA2091350.1"/>
    <property type="molecule type" value="Genomic_DNA"/>
</dbReference>
<accession>A0ABN2WFM4</accession>